<proteinExistence type="predicted"/>
<dbReference type="Proteomes" id="UP000281677">
    <property type="component" value="Unassembled WGS sequence"/>
</dbReference>
<evidence type="ECO:0000313" key="5">
    <source>
        <dbReference type="EMBL" id="RMZ22378.1"/>
    </source>
</evidence>
<dbReference type="GO" id="GO:0009927">
    <property type="term" value="F:histidine phosphotransfer kinase activity"/>
    <property type="evidence" value="ECO:0007669"/>
    <property type="project" value="InterPro"/>
</dbReference>
<dbReference type="PANTHER" id="PTHR28242:SF52">
    <property type="entry name" value="PHOSPHORELAY INTERMEDIATE PROTEIN YPD1"/>
    <property type="match status" value="1"/>
</dbReference>
<protein>
    <recommendedName>
        <fullName evidence="4">HPt domain-containing protein</fullName>
    </recommendedName>
</protein>
<sequence>MPANGQAQDTRVRNTPISLSGEGQLGQMSTADSCSSSPPREAPCQLACCTKTTVRRPSLKRNPTTNHSATSAKSIYSTGTDGSPLLQSEDGSSSSPDFGDNIDSTTFEQILEMDDDEEEREFSKSIVYDFFTQAESTFQKMDSNLIQADETRQYQNSEKKDLAQLSALGHFLKGSSATLGLTKVKDSCEKIQHFGAHKDGTGEKEEPDDEKCLKNCKETIKQAKAEFEEVEAALRKFYRDEEGAAAAAPSS</sequence>
<feature type="coiled-coil region" evidence="2">
    <location>
        <begin position="213"/>
        <end position="240"/>
    </location>
</feature>
<dbReference type="AlphaFoldDB" id="A0A3M7IAB3"/>
<keyword evidence="1" id="KW-0597">Phosphoprotein</keyword>
<feature type="compositionally biased region" description="Polar residues" evidence="3">
    <location>
        <begin position="61"/>
        <end position="103"/>
    </location>
</feature>
<feature type="modified residue" description="Phosphohistidine" evidence="1">
    <location>
        <position position="170"/>
    </location>
</feature>
<evidence type="ECO:0000256" key="3">
    <source>
        <dbReference type="SAM" id="MobiDB-lite"/>
    </source>
</evidence>
<dbReference type="InterPro" id="IPR036641">
    <property type="entry name" value="HPT_dom_sf"/>
</dbReference>
<organism evidence="5 6">
    <name type="scientific">Hortaea werneckii</name>
    <name type="common">Black yeast</name>
    <name type="synonym">Cladosporium werneckii</name>
    <dbReference type="NCBI Taxonomy" id="91943"/>
    <lineage>
        <taxon>Eukaryota</taxon>
        <taxon>Fungi</taxon>
        <taxon>Dikarya</taxon>
        <taxon>Ascomycota</taxon>
        <taxon>Pezizomycotina</taxon>
        <taxon>Dothideomycetes</taxon>
        <taxon>Dothideomycetidae</taxon>
        <taxon>Mycosphaerellales</taxon>
        <taxon>Teratosphaeriaceae</taxon>
        <taxon>Hortaea</taxon>
    </lineage>
</organism>
<dbReference type="Pfam" id="PF01627">
    <property type="entry name" value="Hpt"/>
    <property type="match status" value="1"/>
</dbReference>
<dbReference type="InterPro" id="IPR008207">
    <property type="entry name" value="Sig_transdc_His_kin_Hpt_dom"/>
</dbReference>
<evidence type="ECO:0000313" key="6">
    <source>
        <dbReference type="Proteomes" id="UP000281677"/>
    </source>
</evidence>
<dbReference type="EMBL" id="QWIT01000573">
    <property type="protein sequence ID" value="RMZ22378.1"/>
    <property type="molecule type" value="Genomic_DNA"/>
</dbReference>
<evidence type="ECO:0000256" key="1">
    <source>
        <dbReference type="PROSITE-ProRule" id="PRU00110"/>
    </source>
</evidence>
<keyword evidence="2" id="KW-0175">Coiled coil</keyword>
<dbReference type="CDD" id="cd00088">
    <property type="entry name" value="HPT"/>
    <property type="match status" value="1"/>
</dbReference>
<reference evidence="5 6" key="1">
    <citation type="journal article" date="2018" name="BMC Genomics">
        <title>Genomic evidence for intraspecific hybridization in a clonal and extremely halotolerant yeast.</title>
        <authorList>
            <person name="Gostincar C."/>
            <person name="Stajich J.E."/>
            <person name="Zupancic J."/>
            <person name="Zalar P."/>
            <person name="Gunde-Cimerman N."/>
        </authorList>
    </citation>
    <scope>NUCLEOTIDE SEQUENCE [LARGE SCALE GENOMIC DNA]</scope>
    <source>
        <strain evidence="5 6">EXF-120</strain>
    </source>
</reference>
<feature type="region of interest" description="Disordered" evidence="3">
    <location>
        <begin position="57"/>
        <end position="103"/>
    </location>
</feature>
<dbReference type="GO" id="GO:0005737">
    <property type="term" value="C:cytoplasm"/>
    <property type="evidence" value="ECO:0007669"/>
    <property type="project" value="TreeGrafter"/>
</dbReference>
<dbReference type="Gene3D" id="1.20.120.160">
    <property type="entry name" value="HPT domain"/>
    <property type="match status" value="1"/>
</dbReference>
<feature type="compositionally biased region" description="Polar residues" evidence="3">
    <location>
        <begin position="26"/>
        <end position="38"/>
    </location>
</feature>
<comment type="caution">
    <text evidence="5">The sequence shown here is derived from an EMBL/GenBank/DDBJ whole genome shotgun (WGS) entry which is preliminary data.</text>
</comment>
<dbReference type="OrthoDB" id="1673781at2759"/>
<feature type="domain" description="HPt" evidence="4">
    <location>
        <begin position="119"/>
        <end position="237"/>
    </location>
</feature>
<dbReference type="InterPro" id="IPR045871">
    <property type="entry name" value="AHP1-5/YPD1"/>
</dbReference>
<dbReference type="PANTHER" id="PTHR28242">
    <property type="entry name" value="PHOSPHORELAY INTERMEDIATE PROTEIN YPD1"/>
    <property type="match status" value="1"/>
</dbReference>
<dbReference type="SUPFAM" id="SSF47226">
    <property type="entry name" value="Histidine-containing phosphotransfer domain, HPT domain"/>
    <property type="match status" value="1"/>
</dbReference>
<accession>A0A3M7IAB3</accession>
<dbReference type="GO" id="GO:0000160">
    <property type="term" value="P:phosphorelay signal transduction system"/>
    <property type="evidence" value="ECO:0007669"/>
    <property type="project" value="InterPro"/>
</dbReference>
<dbReference type="GO" id="GO:0005634">
    <property type="term" value="C:nucleus"/>
    <property type="evidence" value="ECO:0007669"/>
    <property type="project" value="TreeGrafter"/>
</dbReference>
<evidence type="ECO:0000256" key="2">
    <source>
        <dbReference type="SAM" id="Coils"/>
    </source>
</evidence>
<evidence type="ECO:0000259" key="4">
    <source>
        <dbReference type="PROSITE" id="PS50894"/>
    </source>
</evidence>
<gene>
    <name evidence="5" type="ORF">D0859_13601</name>
</gene>
<feature type="compositionally biased region" description="Polar residues" evidence="3">
    <location>
        <begin position="1"/>
        <end position="18"/>
    </location>
</feature>
<dbReference type="GO" id="GO:0043424">
    <property type="term" value="F:protein histidine kinase binding"/>
    <property type="evidence" value="ECO:0007669"/>
    <property type="project" value="InterPro"/>
</dbReference>
<feature type="region of interest" description="Disordered" evidence="3">
    <location>
        <begin position="1"/>
        <end position="45"/>
    </location>
</feature>
<dbReference type="VEuPathDB" id="FungiDB:BTJ68_02911"/>
<name>A0A3M7IAB3_HORWE</name>
<dbReference type="PROSITE" id="PS50894">
    <property type="entry name" value="HPT"/>
    <property type="match status" value="1"/>
</dbReference>